<evidence type="ECO:0000256" key="1">
    <source>
        <dbReference type="SAM" id="SignalP"/>
    </source>
</evidence>
<comment type="caution">
    <text evidence="2">The sequence shown here is derived from an EMBL/GenBank/DDBJ whole genome shotgun (WGS) entry which is preliminary data.</text>
</comment>
<dbReference type="EMBL" id="JACSPY010000005">
    <property type="protein sequence ID" value="MBD8020470.1"/>
    <property type="molecule type" value="Genomic_DNA"/>
</dbReference>
<organism evidence="2 3">
    <name type="scientific">Brevibacterium gallinarum</name>
    <dbReference type="NCBI Taxonomy" id="2762220"/>
    <lineage>
        <taxon>Bacteria</taxon>
        <taxon>Bacillati</taxon>
        <taxon>Actinomycetota</taxon>
        <taxon>Actinomycetes</taxon>
        <taxon>Micrococcales</taxon>
        <taxon>Brevibacteriaceae</taxon>
        <taxon>Brevibacterium</taxon>
    </lineage>
</organism>
<name>A0ABR8WTS2_9MICO</name>
<evidence type="ECO:0000313" key="2">
    <source>
        <dbReference type="EMBL" id="MBD8020470.1"/>
    </source>
</evidence>
<keyword evidence="3" id="KW-1185">Reference proteome</keyword>
<gene>
    <name evidence="2" type="ORF">H9634_06735</name>
</gene>
<sequence>MTAAVFTRRSATTSARRSLAAGLAALALISGSVFTDVAPAAAAPKSCSAKMSISQPRQYSNTWVEVSKVGSKAKIETVAHYKTTKTKKRATASTKGKASLKYYISGATPNRTVKVTVTATKGKTTWKCSTSFKPRRK</sequence>
<protein>
    <submittedName>
        <fullName evidence="2">Uncharacterized protein</fullName>
    </submittedName>
</protein>
<feature type="chain" id="PRO_5045637655" evidence="1">
    <location>
        <begin position="36"/>
        <end position="137"/>
    </location>
</feature>
<reference evidence="2 3" key="1">
    <citation type="submission" date="2020-08" db="EMBL/GenBank/DDBJ databases">
        <title>A Genomic Blueprint of the Chicken Gut Microbiome.</title>
        <authorList>
            <person name="Gilroy R."/>
            <person name="Ravi A."/>
            <person name="Getino M."/>
            <person name="Pursley I."/>
            <person name="Horton D.L."/>
            <person name="Alikhan N.-F."/>
            <person name="Baker D."/>
            <person name="Gharbi K."/>
            <person name="Hall N."/>
            <person name="Watson M."/>
            <person name="Adriaenssens E.M."/>
            <person name="Foster-Nyarko E."/>
            <person name="Jarju S."/>
            <person name="Secka A."/>
            <person name="Antonio M."/>
            <person name="Oren A."/>
            <person name="Chaudhuri R."/>
            <person name="La Ragione R.M."/>
            <person name="Hildebrand F."/>
            <person name="Pallen M.J."/>
        </authorList>
    </citation>
    <scope>NUCLEOTIDE SEQUENCE [LARGE SCALE GENOMIC DNA]</scope>
    <source>
        <strain evidence="2 3">Re57</strain>
    </source>
</reference>
<dbReference type="RefSeq" id="WP_191725937.1">
    <property type="nucleotide sequence ID" value="NZ_JACSPY010000005.1"/>
</dbReference>
<accession>A0ABR8WTS2</accession>
<proteinExistence type="predicted"/>
<dbReference type="Proteomes" id="UP000651517">
    <property type="component" value="Unassembled WGS sequence"/>
</dbReference>
<feature type="signal peptide" evidence="1">
    <location>
        <begin position="1"/>
        <end position="35"/>
    </location>
</feature>
<keyword evidence="1" id="KW-0732">Signal</keyword>
<evidence type="ECO:0000313" key="3">
    <source>
        <dbReference type="Proteomes" id="UP000651517"/>
    </source>
</evidence>